<dbReference type="Proteomes" id="UP001160301">
    <property type="component" value="Unassembled WGS sequence"/>
</dbReference>
<evidence type="ECO:0000256" key="1">
    <source>
        <dbReference type="SAM" id="SignalP"/>
    </source>
</evidence>
<organism evidence="2 3">
    <name type="scientific">Polyangium sorediatum</name>
    <dbReference type="NCBI Taxonomy" id="889274"/>
    <lineage>
        <taxon>Bacteria</taxon>
        <taxon>Pseudomonadati</taxon>
        <taxon>Myxococcota</taxon>
        <taxon>Polyangia</taxon>
        <taxon>Polyangiales</taxon>
        <taxon>Polyangiaceae</taxon>
        <taxon>Polyangium</taxon>
    </lineage>
</organism>
<keyword evidence="3" id="KW-1185">Reference proteome</keyword>
<name>A0ABT6P5K6_9BACT</name>
<evidence type="ECO:0008006" key="4">
    <source>
        <dbReference type="Google" id="ProtNLM"/>
    </source>
</evidence>
<proteinExistence type="predicted"/>
<feature type="chain" id="PRO_5047413022" description="Lipoprotein" evidence="1">
    <location>
        <begin position="23"/>
        <end position="211"/>
    </location>
</feature>
<keyword evidence="1" id="KW-0732">Signal</keyword>
<gene>
    <name evidence="2" type="ORF">QHF89_39155</name>
</gene>
<protein>
    <recommendedName>
        <fullName evidence="4">Lipoprotein</fullName>
    </recommendedName>
</protein>
<comment type="caution">
    <text evidence="2">The sequence shown here is derived from an EMBL/GenBank/DDBJ whole genome shotgun (WGS) entry which is preliminary data.</text>
</comment>
<feature type="signal peptide" evidence="1">
    <location>
        <begin position="1"/>
        <end position="22"/>
    </location>
</feature>
<evidence type="ECO:0000313" key="3">
    <source>
        <dbReference type="Proteomes" id="UP001160301"/>
    </source>
</evidence>
<evidence type="ECO:0000313" key="2">
    <source>
        <dbReference type="EMBL" id="MDI1435587.1"/>
    </source>
</evidence>
<dbReference type="EMBL" id="JARZHI010000062">
    <property type="protein sequence ID" value="MDI1435587.1"/>
    <property type="molecule type" value="Genomic_DNA"/>
</dbReference>
<dbReference type="RefSeq" id="WP_136972405.1">
    <property type="nucleotide sequence ID" value="NZ_JARZHI010000062.1"/>
</dbReference>
<dbReference type="PROSITE" id="PS51257">
    <property type="entry name" value="PROKAR_LIPOPROTEIN"/>
    <property type="match status" value="1"/>
</dbReference>
<reference evidence="2 3" key="1">
    <citation type="submission" date="2023-04" db="EMBL/GenBank/DDBJ databases">
        <title>The genome sequence of Polyangium sorediatum DSM14670.</title>
        <authorList>
            <person name="Zhang X."/>
        </authorList>
    </citation>
    <scope>NUCLEOTIDE SEQUENCE [LARGE SCALE GENOMIC DNA]</scope>
    <source>
        <strain evidence="2 3">DSM 14670</strain>
    </source>
</reference>
<accession>A0ABT6P5K6</accession>
<sequence length="211" mass="22017">MKPVRMMVCSASLVALVAACVAEPVDDMGEEQAAESSDAIKFQAGDPDITWSGPATYSAPWANSSFDPYPGMYIFQSGSLVRGTVYLSASTVCHFSSYNETSTHITFQTAFCSGPRAGLRVNLTCLKQANLNLQCTGVLASSGGNSNVSAVFAREIVCAPDGCYDGPYPPVPAPDPDCGGGNPCGGTQCCLPGERCGDGKCWVPTDEVSSR</sequence>